<feature type="transmembrane region" description="Helical" evidence="1">
    <location>
        <begin position="12"/>
        <end position="29"/>
    </location>
</feature>
<feature type="transmembrane region" description="Helical" evidence="1">
    <location>
        <begin position="41"/>
        <end position="62"/>
    </location>
</feature>
<dbReference type="STRING" id="1121898.GCA_000422725_03636"/>
<accession>A0A0A2MGX5</accession>
<evidence type="ECO:0000313" key="2">
    <source>
        <dbReference type="EMBL" id="KGO91927.1"/>
    </source>
</evidence>
<proteinExistence type="predicted"/>
<name>A0A0A2MGX5_9FLAO</name>
<feature type="transmembrane region" description="Helical" evidence="1">
    <location>
        <begin position="68"/>
        <end position="86"/>
    </location>
</feature>
<dbReference type="eggNOG" id="COG4818">
    <property type="taxonomic scope" value="Bacteria"/>
</dbReference>
<keyword evidence="1" id="KW-0812">Transmembrane</keyword>
<protein>
    <submittedName>
        <fullName evidence="2">Membrane protein</fullName>
    </submittedName>
</protein>
<keyword evidence="1" id="KW-1133">Transmembrane helix</keyword>
<dbReference type="OrthoDB" id="6400719at2"/>
<dbReference type="Proteomes" id="UP000030111">
    <property type="component" value="Unassembled WGS sequence"/>
</dbReference>
<comment type="caution">
    <text evidence="2">The sequence shown here is derived from an EMBL/GenBank/DDBJ whole genome shotgun (WGS) entry which is preliminary data.</text>
</comment>
<organism evidence="2 3">
    <name type="scientific">Flavobacterium subsaxonicum WB 4.1-42 = DSM 21790</name>
    <dbReference type="NCBI Taxonomy" id="1121898"/>
    <lineage>
        <taxon>Bacteria</taxon>
        <taxon>Pseudomonadati</taxon>
        <taxon>Bacteroidota</taxon>
        <taxon>Flavobacteriia</taxon>
        <taxon>Flavobacteriales</taxon>
        <taxon>Flavobacteriaceae</taxon>
        <taxon>Flavobacterium</taxon>
    </lineage>
</organism>
<reference evidence="2 3" key="1">
    <citation type="submission" date="2013-09" db="EMBL/GenBank/DDBJ databases">
        <authorList>
            <person name="Zeng Z."/>
            <person name="Chen C."/>
        </authorList>
    </citation>
    <scope>NUCLEOTIDE SEQUENCE [LARGE SCALE GENOMIC DNA]</scope>
    <source>
        <strain evidence="2 3">WB 4.1-42</strain>
    </source>
</reference>
<keyword evidence="1" id="KW-0472">Membrane</keyword>
<dbReference type="RefSeq" id="WP_026989736.1">
    <property type="nucleotide sequence ID" value="NZ_AUGP01000001.1"/>
</dbReference>
<dbReference type="AlphaFoldDB" id="A0A0A2MGX5"/>
<gene>
    <name evidence="2" type="ORF">Q766_14885</name>
</gene>
<evidence type="ECO:0000256" key="1">
    <source>
        <dbReference type="SAM" id="Phobius"/>
    </source>
</evidence>
<evidence type="ECO:0000313" key="3">
    <source>
        <dbReference type="Proteomes" id="UP000030111"/>
    </source>
</evidence>
<keyword evidence="3" id="KW-1185">Reference proteome</keyword>
<sequence length="107" mass="11916">MKNTVEEGKSIAITSYIMVVGALIAMSMNSENKNPYASFHIRQALGLSILFVALGYTLSGFWNPMIVYPFWIFMSVLWGYGLFTAITGQTKPIPLVGGLFQKIFKNL</sequence>
<dbReference type="EMBL" id="JRLY01000013">
    <property type="protein sequence ID" value="KGO91927.1"/>
    <property type="molecule type" value="Genomic_DNA"/>
</dbReference>